<dbReference type="PROSITE" id="PS50302">
    <property type="entry name" value="PUM"/>
    <property type="match status" value="8"/>
</dbReference>
<dbReference type="Pfam" id="PF00806">
    <property type="entry name" value="PUF"/>
    <property type="match status" value="8"/>
</dbReference>
<feature type="repeat" description="Pumilio" evidence="8">
    <location>
        <begin position="665"/>
        <end position="700"/>
    </location>
</feature>
<feature type="compositionally biased region" description="Polar residues" evidence="9">
    <location>
        <begin position="358"/>
        <end position="367"/>
    </location>
</feature>
<feature type="compositionally biased region" description="Polar residues" evidence="9">
    <location>
        <begin position="956"/>
        <end position="1001"/>
    </location>
</feature>
<dbReference type="Proteomes" id="UP000799779">
    <property type="component" value="Unassembled WGS sequence"/>
</dbReference>
<comment type="function">
    <text evidence="5">RNA-binding nucleolar protein required for pre-rRNA processing. Involved in production of 18S rRNA and assembly of small ribosomal subunit.</text>
</comment>
<dbReference type="PROSITE" id="PS50303">
    <property type="entry name" value="PUM_HD"/>
    <property type="match status" value="1"/>
</dbReference>
<dbReference type="InterPro" id="IPR033133">
    <property type="entry name" value="PUM-HD"/>
</dbReference>
<dbReference type="SUPFAM" id="SSF48371">
    <property type="entry name" value="ARM repeat"/>
    <property type="match status" value="1"/>
</dbReference>
<dbReference type="EMBL" id="ML977616">
    <property type="protein sequence ID" value="KAF1997243.1"/>
    <property type="molecule type" value="Genomic_DNA"/>
</dbReference>
<evidence type="ECO:0000313" key="12">
    <source>
        <dbReference type="Proteomes" id="UP000799779"/>
    </source>
</evidence>
<keyword evidence="4" id="KW-0694">RNA-binding</keyword>
<dbReference type="PANTHER" id="PTHR12537:SF12">
    <property type="entry name" value="MATERNAL PROTEIN PUMILIO"/>
    <property type="match status" value="1"/>
</dbReference>
<dbReference type="InterPro" id="IPR033712">
    <property type="entry name" value="Pumilio_RNA-bd"/>
</dbReference>
<keyword evidence="3" id="KW-0677">Repeat</keyword>
<dbReference type="OrthoDB" id="668540at2759"/>
<feature type="region of interest" description="Disordered" evidence="9">
    <location>
        <begin position="949"/>
        <end position="1001"/>
    </location>
</feature>
<evidence type="ECO:0000256" key="8">
    <source>
        <dbReference type="PROSITE-ProRule" id="PRU00317"/>
    </source>
</evidence>
<evidence type="ECO:0000256" key="7">
    <source>
        <dbReference type="ARBA" id="ARBA00081811"/>
    </source>
</evidence>
<dbReference type="FunFam" id="1.25.10.10:FF:000004">
    <property type="entry name" value="Pumilio homolog 1 isoform 2"/>
    <property type="match status" value="1"/>
</dbReference>
<feature type="repeat" description="Pumilio" evidence="8">
    <location>
        <begin position="845"/>
        <end position="881"/>
    </location>
</feature>
<evidence type="ECO:0000256" key="3">
    <source>
        <dbReference type="ARBA" id="ARBA00022737"/>
    </source>
</evidence>
<evidence type="ECO:0000256" key="5">
    <source>
        <dbReference type="ARBA" id="ARBA00024893"/>
    </source>
</evidence>
<dbReference type="GO" id="GO:0003730">
    <property type="term" value="F:mRNA 3'-UTR binding"/>
    <property type="evidence" value="ECO:0007669"/>
    <property type="project" value="TreeGrafter"/>
</dbReference>
<accession>A0A6A5W5U7</accession>
<feature type="domain" description="PUM-HD" evidence="10">
    <location>
        <begin position="607"/>
        <end position="949"/>
    </location>
</feature>
<name>A0A6A5W5U7_9PLEO</name>
<dbReference type="Gene3D" id="1.25.10.10">
    <property type="entry name" value="Leucine-rich Repeat Variant"/>
    <property type="match status" value="1"/>
</dbReference>
<dbReference type="InterPro" id="IPR011989">
    <property type="entry name" value="ARM-like"/>
</dbReference>
<dbReference type="PANTHER" id="PTHR12537">
    <property type="entry name" value="RNA BINDING PROTEIN PUMILIO-RELATED"/>
    <property type="match status" value="1"/>
</dbReference>
<evidence type="ECO:0000256" key="9">
    <source>
        <dbReference type="SAM" id="MobiDB-lite"/>
    </source>
</evidence>
<feature type="repeat" description="Pumilio" evidence="8">
    <location>
        <begin position="809"/>
        <end position="844"/>
    </location>
</feature>
<dbReference type="CDD" id="cd07920">
    <property type="entry name" value="Pumilio"/>
    <property type="match status" value="1"/>
</dbReference>
<keyword evidence="2" id="KW-0963">Cytoplasm</keyword>
<proteinExistence type="inferred from homology"/>
<feature type="repeat" description="Pumilio" evidence="8">
    <location>
        <begin position="737"/>
        <end position="772"/>
    </location>
</feature>
<feature type="region of interest" description="Disordered" evidence="9">
    <location>
        <begin position="317"/>
        <end position="379"/>
    </location>
</feature>
<feature type="compositionally biased region" description="Polar residues" evidence="9">
    <location>
        <begin position="321"/>
        <end position="332"/>
    </location>
</feature>
<sequence length="1025" mass="112133">MFDVPLLTAQASSALRYTHKPFSAFDPPDPFDPPAPPALVAPTAARSMDTAPGGAGRTMGGLPNNVGAQERRVGTLPADPRTQARTRDFPGGVSLNGADSDRATQPSMAPSFGTTTGWGSIWNTSSLGAFAAATARDSSRPRGKPPAQCVVCPAKAPSPENTSFMAAPADPIPGKTGSGSLVASSESDDWNVQRKPWGENTTHVRSSGVSPARKRSIAQAQPAQQYVDSAPASTFFPRTSTLGQGPVGKPGKSGLDPTTMNFSSARQAEPLAANGFSSFAFASPEASSQREASVGSWTDNASVHSPTDDRRSIAASEYFGPSSNAPSRSGSLPPSRHGAEPQQFAQSTEHYPRFAQPGQRQNSSFSYGNGRAHQERSGSIQSDIMQSLSRMSIDQEHDVGIMSHRPSISVSGVLPGFNQGVSEQVFSREAFTDMPSLARGADHSYIPTGTYTPDTYGTGHLVDPAAQFRSIQFDTRSAPSGTAARQSPYMSSTHTPPVYDHLYPSRNGQALTTNEIALLQNKLQYHQQQQQERRNYVNAAQYPQAHYQHVLVANQLRNPYNQYQYGIPNGTQMNGLAQNIPIQPVPGMMAVPDAPRAPRDYHDPVSVMSDCLNDFKNNAKTNKRYELKDIYTHIVEFSGDQHGSRFIQQKLENANSDEKDKVFKELERDSLQLMQDVFGNYVIQKFFEHGDQVQKRILANRMKGHVAMLSNQMYGCRVVQKALEHVLTDQQAMLVKELEKDVLKCVKDQNGNHVIQKAIERVPMESIQFIIQAFKGQVGALAVHAYGCRVIQRMLEHVEPSARRFILQELHAEGPKLISDQYGNYVTQHIIEHGEPEDRAKIIALIKAQLLTFSKHKFASNVVERCLVLGTDEQRREIMLKVAETNERGDSNIMALIKDGYGNYVIQKLLDTLSRQHYEEFMAILKPEMELAKRTISGKQVAAVEKKMHRFERNDSVSSPTTQRSSIGSDLSTSDTPALTSDAQSPRSSSLPSTNTSTVDEPVHTSLTANKELVSTPGVVNIANA</sequence>
<dbReference type="InterPro" id="IPR016024">
    <property type="entry name" value="ARM-type_fold"/>
</dbReference>
<feature type="repeat" description="Pumilio" evidence="8">
    <location>
        <begin position="629"/>
        <end position="664"/>
    </location>
</feature>
<dbReference type="AlphaFoldDB" id="A0A6A5W5U7"/>
<feature type="region of interest" description="Disordered" evidence="9">
    <location>
        <begin position="47"/>
        <end position="107"/>
    </location>
</feature>
<feature type="compositionally biased region" description="Polar residues" evidence="9">
    <location>
        <begin position="218"/>
        <end position="227"/>
    </location>
</feature>
<protein>
    <recommendedName>
        <fullName evidence="7">Pumilio homology domain family member 3</fullName>
    </recommendedName>
</protein>
<comment type="subcellular location">
    <subcellularLocation>
        <location evidence="1">Cytoplasm</location>
    </subcellularLocation>
</comment>
<evidence type="ECO:0000256" key="6">
    <source>
        <dbReference type="ARBA" id="ARBA00060736"/>
    </source>
</evidence>
<dbReference type="InterPro" id="IPR001313">
    <property type="entry name" value="Pumilio_RNA-bd_rpt"/>
</dbReference>
<evidence type="ECO:0000256" key="1">
    <source>
        <dbReference type="ARBA" id="ARBA00004496"/>
    </source>
</evidence>
<organism evidence="11 12">
    <name type="scientific">Amniculicola lignicola CBS 123094</name>
    <dbReference type="NCBI Taxonomy" id="1392246"/>
    <lineage>
        <taxon>Eukaryota</taxon>
        <taxon>Fungi</taxon>
        <taxon>Dikarya</taxon>
        <taxon>Ascomycota</taxon>
        <taxon>Pezizomycotina</taxon>
        <taxon>Dothideomycetes</taxon>
        <taxon>Pleosporomycetidae</taxon>
        <taxon>Pleosporales</taxon>
        <taxon>Amniculicolaceae</taxon>
        <taxon>Amniculicola</taxon>
    </lineage>
</organism>
<reference evidence="11" key="1">
    <citation type="journal article" date="2020" name="Stud. Mycol.">
        <title>101 Dothideomycetes genomes: a test case for predicting lifestyles and emergence of pathogens.</title>
        <authorList>
            <person name="Haridas S."/>
            <person name="Albert R."/>
            <person name="Binder M."/>
            <person name="Bloem J."/>
            <person name="Labutti K."/>
            <person name="Salamov A."/>
            <person name="Andreopoulos B."/>
            <person name="Baker S."/>
            <person name="Barry K."/>
            <person name="Bills G."/>
            <person name="Bluhm B."/>
            <person name="Cannon C."/>
            <person name="Castanera R."/>
            <person name="Culley D."/>
            <person name="Daum C."/>
            <person name="Ezra D."/>
            <person name="Gonzalez J."/>
            <person name="Henrissat B."/>
            <person name="Kuo A."/>
            <person name="Liang C."/>
            <person name="Lipzen A."/>
            <person name="Lutzoni F."/>
            <person name="Magnuson J."/>
            <person name="Mondo S."/>
            <person name="Nolan M."/>
            <person name="Ohm R."/>
            <person name="Pangilinan J."/>
            <person name="Park H.-J."/>
            <person name="Ramirez L."/>
            <person name="Alfaro M."/>
            <person name="Sun H."/>
            <person name="Tritt A."/>
            <person name="Yoshinaga Y."/>
            <person name="Zwiers L.-H."/>
            <person name="Turgeon B."/>
            <person name="Goodwin S."/>
            <person name="Spatafora J."/>
            <person name="Crous P."/>
            <person name="Grigoriev I."/>
        </authorList>
    </citation>
    <scope>NUCLEOTIDE SEQUENCE</scope>
    <source>
        <strain evidence="11">CBS 123094</strain>
    </source>
</reference>
<feature type="repeat" description="Pumilio" evidence="8">
    <location>
        <begin position="701"/>
        <end position="736"/>
    </location>
</feature>
<keyword evidence="12" id="KW-1185">Reference proteome</keyword>
<evidence type="ECO:0000313" key="11">
    <source>
        <dbReference type="EMBL" id="KAF1997243.1"/>
    </source>
</evidence>
<evidence type="ECO:0000259" key="10">
    <source>
        <dbReference type="PROSITE" id="PS50303"/>
    </source>
</evidence>
<comment type="similarity">
    <text evidence="6">Belongs to the PUF3 family.</text>
</comment>
<evidence type="ECO:0000256" key="4">
    <source>
        <dbReference type="ARBA" id="ARBA00022884"/>
    </source>
</evidence>
<evidence type="ECO:0000256" key="2">
    <source>
        <dbReference type="ARBA" id="ARBA00022490"/>
    </source>
</evidence>
<feature type="region of interest" description="Disordered" evidence="9">
    <location>
        <begin position="170"/>
        <end position="261"/>
    </location>
</feature>
<dbReference type="SMART" id="SM00025">
    <property type="entry name" value="Pumilio"/>
    <property type="match status" value="8"/>
</dbReference>
<feature type="repeat" description="Pumilio" evidence="8">
    <location>
        <begin position="887"/>
        <end position="923"/>
    </location>
</feature>
<dbReference type="GO" id="GO:0005737">
    <property type="term" value="C:cytoplasm"/>
    <property type="evidence" value="ECO:0007669"/>
    <property type="project" value="UniProtKB-SubCell"/>
</dbReference>
<feature type="compositionally biased region" description="Polar residues" evidence="9">
    <location>
        <begin position="199"/>
        <end position="209"/>
    </location>
</feature>
<feature type="repeat" description="Pumilio" evidence="8">
    <location>
        <begin position="773"/>
        <end position="808"/>
    </location>
</feature>
<gene>
    <name evidence="11" type="ORF">P154DRAFT_537375</name>
</gene>
<dbReference type="GO" id="GO:0000288">
    <property type="term" value="P:nuclear-transcribed mRNA catabolic process, deadenylation-dependent decay"/>
    <property type="evidence" value="ECO:0007669"/>
    <property type="project" value="TreeGrafter"/>
</dbReference>